<evidence type="ECO:0000313" key="1">
    <source>
        <dbReference type="EMBL" id="RGB79005.1"/>
    </source>
</evidence>
<dbReference type="InterPro" id="IPR023375">
    <property type="entry name" value="ADC_dom_sf"/>
</dbReference>
<comment type="caution">
    <text evidence="1">The sequence shown here is derived from an EMBL/GenBank/DDBJ whole genome shotgun (WGS) entry which is preliminary data.</text>
</comment>
<gene>
    <name evidence="1" type="ORF">DW070_10800</name>
</gene>
<name>A0A3E2TM87_9FIRM</name>
<proteinExistence type="predicted"/>
<dbReference type="SUPFAM" id="SSF160104">
    <property type="entry name" value="Acetoacetate decarboxylase-like"/>
    <property type="match status" value="1"/>
</dbReference>
<dbReference type="GO" id="GO:0016829">
    <property type="term" value="F:lyase activity"/>
    <property type="evidence" value="ECO:0007669"/>
    <property type="project" value="InterPro"/>
</dbReference>
<protein>
    <recommendedName>
        <fullName evidence="3">Acetoacetate decarboxylase</fullName>
    </recommendedName>
</protein>
<dbReference type="AlphaFoldDB" id="A0A3E2TM87"/>
<dbReference type="Proteomes" id="UP000260773">
    <property type="component" value="Unassembled WGS sequence"/>
</dbReference>
<evidence type="ECO:0000313" key="2">
    <source>
        <dbReference type="Proteomes" id="UP000260773"/>
    </source>
</evidence>
<organism evidence="1 2">
    <name type="scientific">Coprococcus catus</name>
    <dbReference type="NCBI Taxonomy" id="116085"/>
    <lineage>
        <taxon>Bacteria</taxon>
        <taxon>Bacillati</taxon>
        <taxon>Bacillota</taxon>
        <taxon>Clostridia</taxon>
        <taxon>Lachnospirales</taxon>
        <taxon>Lachnospiraceae</taxon>
        <taxon>Coprococcus</taxon>
    </lineage>
</organism>
<reference evidence="1 2" key="1">
    <citation type="submission" date="2018-08" db="EMBL/GenBank/DDBJ databases">
        <title>A genome reference for cultivated species of the human gut microbiota.</title>
        <authorList>
            <person name="Zou Y."/>
            <person name="Xue W."/>
            <person name="Luo G."/>
        </authorList>
    </citation>
    <scope>NUCLEOTIDE SEQUENCE [LARGE SCALE GENOMIC DNA]</scope>
    <source>
        <strain evidence="1 2">AF45-17</strain>
    </source>
</reference>
<evidence type="ECO:0008006" key="3">
    <source>
        <dbReference type="Google" id="ProtNLM"/>
    </source>
</evidence>
<dbReference type="Gene3D" id="2.40.400.10">
    <property type="entry name" value="Acetoacetate decarboxylase-like"/>
    <property type="match status" value="1"/>
</dbReference>
<dbReference type="Pfam" id="PF06314">
    <property type="entry name" value="ADC"/>
    <property type="match status" value="1"/>
</dbReference>
<dbReference type="InterPro" id="IPR010451">
    <property type="entry name" value="Acetoacetate_decarboxylase"/>
</dbReference>
<dbReference type="EMBL" id="QVEP01000026">
    <property type="protein sequence ID" value="RGB79005.1"/>
    <property type="molecule type" value="Genomic_DNA"/>
</dbReference>
<accession>A0A3E2TM87</accession>
<sequence>MFRFEEDGMYQMPVHFGPCCGPRRGPDGERLYKKGSQESTQHMLVYETDAKAVSRYLPEGFSVRMPYIIITHKMHRNLPWLAGHGYNVTTFNVPVTYCGTNDEIKGQYQLAIWENHADPIICGREQLGYSKIYADITDIYEEEDGTYAALSSWNFEFLKLHFKMDEKPDDLSEMQKVLFDEENEGIMHYKYIPHSEAGFNKADVQYVTITPKTFPAPEDAKPLPQPERVWGNASLEWWIPEWKDMPTQYHIVQGLASLPILRVVGASKVHLCIIMMFIIKRLLSKKVK</sequence>